<evidence type="ECO:0000313" key="1">
    <source>
        <dbReference type="EMBL" id="PSM40798.1"/>
    </source>
</evidence>
<dbReference type="Proteomes" id="UP000240429">
    <property type="component" value="Unassembled WGS sequence"/>
</dbReference>
<dbReference type="RefSeq" id="WP_159074309.1">
    <property type="nucleotide sequence ID" value="NZ_KZ679047.1"/>
</dbReference>
<feature type="non-terminal residue" evidence="1">
    <location>
        <position position="119"/>
    </location>
</feature>
<accession>A0A2P8Q3I4</accession>
<dbReference type="AlphaFoldDB" id="A0A2P8Q3I4"/>
<sequence length="119" mass="14589">MPPRLRLAPLLSNFLKLSLFLRDHDFSWLRFFLRDHNFSWRRLFLHGRRFSWRRLFPWRGLFPCRLGGLLPTAPFRGRVRRHRADPTPTLLQPPRPTTTLRRRIHRHRRNPTTLPRLLL</sequence>
<protein>
    <submittedName>
        <fullName evidence="1">Uncharacterized protein</fullName>
    </submittedName>
</protein>
<gene>
    <name evidence="1" type="ORF">C6Y14_25315</name>
</gene>
<proteinExistence type="predicted"/>
<reference evidence="1 2" key="1">
    <citation type="submission" date="2018-03" db="EMBL/GenBank/DDBJ databases">
        <title>Streptomyces dioscori sp. nov., a novel endophytic actinobacterium isolated from bulbil of Dioscorea bulbifera L.</title>
        <authorList>
            <person name="Zhikuan W."/>
        </authorList>
    </citation>
    <scope>NUCLEOTIDE SEQUENCE [LARGE SCALE GENOMIC DNA]</scope>
    <source>
        <strain evidence="1 2">A217</strain>
    </source>
</reference>
<comment type="caution">
    <text evidence="1">The sequence shown here is derived from an EMBL/GenBank/DDBJ whole genome shotgun (WGS) entry which is preliminary data.</text>
</comment>
<evidence type="ECO:0000313" key="2">
    <source>
        <dbReference type="Proteomes" id="UP000240429"/>
    </source>
</evidence>
<name>A0A2P8Q3I4_9ACTN</name>
<organism evidence="1 2">
    <name type="scientific">Streptomyces dioscori</name>
    <dbReference type="NCBI Taxonomy" id="2109333"/>
    <lineage>
        <taxon>Bacteria</taxon>
        <taxon>Bacillati</taxon>
        <taxon>Actinomycetota</taxon>
        <taxon>Actinomycetes</taxon>
        <taxon>Kitasatosporales</taxon>
        <taxon>Streptomycetaceae</taxon>
        <taxon>Streptomyces</taxon>
        <taxon>Streptomyces aurantiacus group</taxon>
    </lineage>
</organism>
<keyword evidence="2" id="KW-1185">Reference proteome</keyword>
<dbReference type="EMBL" id="PYBJ01000017">
    <property type="protein sequence ID" value="PSM40798.1"/>
    <property type="molecule type" value="Genomic_DNA"/>
</dbReference>